<dbReference type="EMBL" id="ML993598">
    <property type="protein sequence ID" value="KAF2166060.1"/>
    <property type="molecule type" value="Genomic_DNA"/>
</dbReference>
<keyword evidence="5" id="KW-1185">Reference proteome</keyword>
<name>A0A6A6CIN9_ZASCE</name>
<gene>
    <name evidence="4" type="ORF">M409DRAFT_55404</name>
</gene>
<dbReference type="Gene3D" id="3.40.50.720">
    <property type="entry name" value="NAD(P)-binding Rossmann-like Domain"/>
    <property type="match status" value="1"/>
</dbReference>
<dbReference type="PANTHER" id="PTHR42760">
    <property type="entry name" value="SHORT-CHAIN DEHYDROGENASES/REDUCTASES FAMILY MEMBER"/>
    <property type="match status" value="1"/>
</dbReference>
<dbReference type="InterPro" id="IPR036291">
    <property type="entry name" value="NAD(P)-bd_dom_sf"/>
</dbReference>
<dbReference type="InterPro" id="IPR020904">
    <property type="entry name" value="Sc_DH/Rdtase_CS"/>
</dbReference>
<dbReference type="FunFam" id="3.40.50.720:FF:000084">
    <property type="entry name" value="Short-chain dehydrogenase reductase"/>
    <property type="match status" value="1"/>
</dbReference>
<dbReference type="GeneID" id="54566267"/>
<dbReference type="AlphaFoldDB" id="A0A6A6CIN9"/>
<keyword evidence="3" id="KW-0560">Oxidoreductase</keyword>
<evidence type="ECO:0000256" key="1">
    <source>
        <dbReference type="ARBA" id="ARBA00006484"/>
    </source>
</evidence>
<evidence type="ECO:0000256" key="2">
    <source>
        <dbReference type="ARBA" id="ARBA00022857"/>
    </source>
</evidence>
<dbReference type="InterPro" id="IPR002347">
    <property type="entry name" value="SDR_fam"/>
</dbReference>
<dbReference type="PRINTS" id="PR00081">
    <property type="entry name" value="GDHRDH"/>
</dbReference>
<dbReference type="PANTHER" id="PTHR42760:SF5">
    <property type="entry name" value="2-DEHYDRO-3-DEOXY-D-GLUCONATE 5-DEHYDROGENASE"/>
    <property type="match status" value="1"/>
</dbReference>
<dbReference type="RefSeq" id="XP_033666949.1">
    <property type="nucleotide sequence ID" value="XM_033812995.1"/>
</dbReference>
<reference evidence="4" key="1">
    <citation type="journal article" date="2020" name="Stud. Mycol.">
        <title>101 Dothideomycetes genomes: a test case for predicting lifestyles and emergence of pathogens.</title>
        <authorList>
            <person name="Haridas S."/>
            <person name="Albert R."/>
            <person name="Binder M."/>
            <person name="Bloem J."/>
            <person name="Labutti K."/>
            <person name="Salamov A."/>
            <person name="Andreopoulos B."/>
            <person name="Baker S."/>
            <person name="Barry K."/>
            <person name="Bills G."/>
            <person name="Bluhm B."/>
            <person name="Cannon C."/>
            <person name="Castanera R."/>
            <person name="Culley D."/>
            <person name="Daum C."/>
            <person name="Ezra D."/>
            <person name="Gonzalez J."/>
            <person name="Henrissat B."/>
            <person name="Kuo A."/>
            <person name="Liang C."/>
            <person name="Lipzen A."/>
            <person name="Lutzoni F."/>
            <person name="Magnuson J."/>
            <person name="Mondo S."/>
            <person name="Nolan M."/>
            <person name="Ohm R."/>
            <person name="Pangilinan J."/>
            <person name="Park H.-J."/>
            <person name="Ramirez L."/>
            <person name="Alfaro M."/>
            <person name="Sun H."/>
            <person name="Tritt A."/>
            <person name="Yoshinaga Y."/>
            <person name="Zwiers L.-H."/>
            <person name="Turgeon B."/>
            <person name="Goodwin S."/>
            <person name="Spatafora J."/>
            <person name="Crous P."/>
            <person name="Grigoriev I."/>
        </authorList>
    </citation>
    <scope>NUCLEOTIDE SEQUENCE</scope>
    <source>
        <strain evidence="4">ATCC 36951</strain>
    </source>
</reference>
<evidence type="ECO:0008006" key="6">
    <source>
        <dbReference type="Google" id="ProtNLM"/>
    </source>
</evidence>
<evidence type="ECO:0000313" key="4">
    <source>
        <dbReference type="EMBL" id="KAF2166060.1"/>
    </source>
</evidence>
<dbReference type="PRINTS" id="PR00080">
    <property type="entry name" value="SDRFAMILY"/>
</dbReference>
<organism evidence="4 5">
    <name type="scientific">Zasmidium cellare ATCC 36951</name>
    <dbReference type="NCBI Taxonomy" id="1080233"/>
    <lineage>
        <taxon>Eukaryota</taxon>
        <taxon>Fungi</taxon>
        <taxon>Dikarya</taxon>
        <taxon>Ascomycota</taxon>
        <taxon>Pezizomycotina</taxon>
        <taxon>Dothideomycetes</taxon>
        <taxon>Dothideomycetidae</taxon>
        <taxon>Mycosphaerellales</taxon>
        <taxon>Mycosphaerellaceae</taxon>
        <taxon>Zasmidium</taxon>
    </lineage>
</organism>
<dbReference type="GO" id="GO:0016616">
    <property type="term" value="F:oxidoreductase activity, acting on the CH-OH group of donors, NAD or NADP as acceptor"/>
    <property type="evidence" value="ECO:0007669"/>
    <property type="project" value="TreeGrafter"/>
</dbReference>
<proteinExistence type="inferred from homology"/>
<sequence>MSVSAPVVDPAKLFSLAGKTAIVTGGTGGLGTAMTTALASGGADIVSIEVENDPNHQVMVDAVAKAGRKLSTYICDVRDPKALRATYQKLWSDGVEGDILLNCAGVQRRNEAEDFTDEEIEAVLDINLKATLVSCQEFAKPLLEDGRPGKVINIASIISYIGGKNITPYAGSKGGVLQITKAFSNEWAAKGIQVNCICPGYFHTPLTEQYQTDPKYKAFNDYVMMRTPAKRWGEPVDLSGAVIFLASGASDYVSGTSIVVDGGWLGN</sequence>
<protein>
    <recommendedName>
        <fullName evidence="6">2-deoxy-D-gluconate 3-dehydrogenase</fullName>
    </recommendedName>
</protein>
<dbReference type="Pfam" id="PF13561">
    <property type="entry name" value="adh_short_C2"/>
    <property type="match status" value="1"/>
</dbReference>
<accession>A0A6A6CIN9</accession>
<evidence type="ECO:0000256" key="3">
    <source>
        <dbReference type="ARBA" id="ARBA00023002"/>
    </source>
</evidence>
<keyword evidence="2" id="KW-0521">NADP</keyword>
<dbReference type="SUPFAM" id="SSF51735">
    <property type="entry name" value="NAD(P)-binding Rossmann-fold domains"/>
    <property type="match status" value="1"/>
</dbReference>
<dbReference type="OrthoDB" id="37659at2759"/>
<dbReference type="Proteomes" id="UP000799537">
    <property type="component" value="Unassembled WGS sequence"/>
</dbReference>
<evidence type="ECO:0000313" key="5">
    <source>
        <dbReference type="Proteomes" id="UP000799537"/>
    </source>
</evidence>
<dbReference type="PROSITE" id="PS00061">
    <property type="entry name" value="ADH_SHORT"/>
    <property type="match status" value="1"/>
</dbReference>
<comment type="similarity">
    <text evidence="1">Belongs to the short-chain dehydrogenases/reductases (SDR) family.</text>
</comment>